<evidence type="ECO:0000313" key="1">
    <source>
        <dbReference type="EMBL" id="KAF5768752.1"/>
    </source>
</evidence>
<organism evidence="2 3">
    <name type="scientific">Helianthus annuus</name>
    <name type="common">Common sunflower</name>
    <dbReference type="NCBI Taxonomy" id="4232"/>
    <lineage>
        <taxon>Eukaryota</taxon>
        <taxon>Viridiplantae</taxon>
        <taxon>Streptophyta</taxon>
        <taxon>Embryophyta</taxon>
        <taxon>Tracheophyta</taxon>
        <taxon>Spermatophyta</taxon>
        <taxon>Magnoliopsida</taxon>
        <taxon>eudicotyledons</taxon>
        <taxon>Gunneridae</taxon>
        <taxon>Pentapetalae</taxon>
        <taxon>asterids</taxon>
        <taxon>campanulids</taxon>
        <taxon>Asterales</taxon>
        <taxon>Asteraceae</taxon>
        <taxon>Asteroideae</taxon>
        <taxon>Heliantheae alliance</taxon>
        <taxon>Heliantheae</taxon>
        <taxon>Helianthus</taxon>
    </lineage>
</organism>
<keyword evidence="3" id="KW-1185">Reference proteome</keyword>
<dbReference type="InParanoid" id="A0A251SG64"/>
<reference evidence="1" key="3">
    <citation type="submission" date="2020-06" db="EMBL/GenBank/DDBJ databases">
        <title>Helianthus annuus Genome sequencing and assembly Release 2.</title>
        <authorList>
            <person name="Gouzy J."/>
            <person name="Langlade N."/>
            <person name="Munos S."/>
        </authorList>
    </citation>
    <scope>NUCLEOTIDE SEQUENCE</scope>
    <source>
        <tissue evidence="1">Leaves</tissue>
    </source>
</reference>
<reference evidence="2" key="2">
    <citation type="submission" date="2017-02" db="EMBL/GenBank/DDBJ databases">
        <title>Sunflower complete genome.</title>
        <authorList>
            <person name="Langlade N."/>
            <person name="Munos S."/>
        </authorList>
    </citation>
    <scope>NUCLEOTIDE SEQUENCE [LARGE SCALE GENOMIC DNA]</scope>
    <source>
        <tissue evidence="2">Leaves</tissue>
    </source>
</reference>
<gene>
    <name evidence="2" type="ORF">HannXRQ_Chr14g0439081</name>
    <name evidence="1" type="ORF">HanXRQr2_Chr14g0640241</name>
</gene>
<dbReference type="Gramene" id="mRNA:HanXRQr2_Chr14g0640241">
    <property type="protein sequence ID" value="mRNA:HanXRQr2_Chr14g0640241"/>
    <property type="gene ID" value="HanXRQr2_Chr14g0640241"/>
</dbReference>
<dbReference type="EMBL" id="MNCJ02000329">
    <property type="protein sequence ID" value="KAF5768752.1"/>
    <property type="molecule type" value="Genomic_DNA"/>
</dbReference>
<evidence type="ECO:0000313" key="3">
    <source>
        <dbReference type="Proteomes" id="UP000215914"/>
    </source>
</evidence>
<dbReference type="Proteomes" id="UP000215914">
    <property type="component" value="Chromosome 14"/>
</dbReference>
<evidence type="ECO:0000313" key="2">
    <source>
        <dbReference type="EMBL" id="OTF97839.1"/>
    </source>
</evidence>
<name>A0A251SG64_HELAN</name>
<proteinExistence type="predicted"/>
<dbReference type="EMBL" id="CM007903">
    <property type="protein sequence ID" value="OTF97839.1"/>
    <property type="molecule type" value="Genomic_DNA"/>
</dbReference>
<sequence>MPFWARTREATRRTYGIRINYLRVKENTMDKGITTHEYGIMGTRGSRTDEWNKVWRQIRDRVSNVGSSIRQVISPT</sequence>
<protein>
    <submittedName>
        <fullName evidence="2">Uncharacterized protein</fullName>
    </submittedName>
</protein>
<dbReference type="AlphaFoldDB" id="A0A251SG64"/>
<accession>A0A251SG64</accession>
<reference evidence="1 3" key="1">
    <citation type="journal article" date="2017" name="Nature">
        <title>The sunflower genome provides insights into oil metabolism, flowering and Asterid evolution.</title>
        <authorList>
            <person name="Badouin H."/>
            <person name="Gouzy J."/>
            <person name="Grassa C.J."/>
            <person name="Murat F."/>
            <person name="Staton S.E."/>
            <person name="Cottret L."/>
            <person name="Lelandais-Briere C."/>
            <person name="Owens G.L."/>
            <person name="Carrere S."/>
            <person name="Mayjonade B."/>
            <person name="Legrand L."/>
            <person name="Gill N."/>
            <person name="Kane N.C."/>
            <person name="Bowers J.E."/>
            <person name="Hubner S."/>
            <person name="Bellec A."/>
            <person name="Berard A."/>
            <person name="Berges H."/>
            <person name="Blanchet N."/>
            <person name="Boniface M.C."/>
            <person name="Brunel D."/>
            <person name="Catrice O."/>
            <person name="Chaidir N."/>
            <person name="Claudel C."/>
            <person name="Donnadieu C."/>
            <person name="Faraut T."/>
            <person name="Fievet G."/>
            <person name="Helmstetter N."/>
            <person name="King M."/>
            <person name="Knapp S.J."/>
            <person name="Lai Z."/>
            <person name="Le Paslier M.C."/>
            <person name="Lippi Y."/>
            <person name="Lorenzon L."/>
            <person name="Mandel J.R."/>
            <person name="Marage G."/>
            <person name="Marchand G."/>
            <person name="Marquand E."/>
            <person name="Bret-Mestries E."/>
            <person name="Morien E."/>
            <person name="Nambeesan S."/>
            <person name="Nguyen T."/>
            <person name="Pegot-Espagnet P."/>
            <person name="Pouilly N."/>
            <person name="Raftis F."/>
            <person name="Sallet E."/>
            <person name="Schiex T."/>
            <person name="Thomas J."/>
            <person name="Vandecasteele C."/>
            <person name="Vares D."/>
            <person name="Vear F."/>
            <person name="Vautrin S."/>
            <person name="Crespi M."/>
            <person name="Mangin B."/>
            <person name="Burke J.M."/>
            <person name="Salse J."/>
            <person name="Munos S."/>
            <person name="Vincourt P."/>
            <person name="Rieseberg L.H."/>
            <person name="Langlade N.B."/>
        </authorList>
    </citation>
    <scope>NUCLEOTIDE SEQUENCE [LARGE SCALE GENOMIC DNA]</scope>
    <source>
        <strain evidence="3">cv. SF193</strain>
        <tissue evidence="1">Leaves</tissue>
    </source>
</reference>